<dbReference type="InterPro" id="IPR011335">
    <property type="entry name" value="Restrct_endonuc-II-like"/>
</dbReference>
<gene>
    <name evidence="3" type="ORF">B5G02_04180</name>
</gene>
<proteinExistence type="predicted"/>
<dbReference type="InterPro" id="IPR036390">
    <property type="entry name" value="WH_DNA-bd_sf"/>
</dbReference>
<accession>A0A1Y3Y0E9</accession>
<dbReference type="GO" id="GO:0003677">
    <property type="term" value="F:DNA binding"/>
    <property type="evidence" value="ECO:0007669"/>
    <property type="project" value="InterPro"/>
</dbReference>
<comment type="caution">
    <text evidence="3">The sequence shown here is derived from an EMBL/GenBank/DDBJ whole genome shotgun (WGS) entry which is preliminary data.</text>
</comment>
<dbReference type="InterPro" id="IPR007560">
    <property type="entry name" value="Restrct_endonuc_IV_Mrr"/>
</dbReference>
<dbReference type="GO" id="GO:0004519">
    <property type="term" value="F:endonuclease activity"/>
    <property type="evidence" value="ECO:0007669"/>
    <property type="project" value="InterPro"/>
</dbReference>
<dbReference type="SUPFAM" id="SSF46785">
    <property type="entry name" value="Winged helix' DNA-binding domain"/>
    <property type="match status" value="2"/>
</dbReference>
<keyword evidence="4" id="KW-1185">Reference proteome</keyword>
<dbReference type="InterPro" id="IPR036388">
    <property type="entry name" value="WH-like_DNA-bd_sf"/>
</dbReference>
<protein>
    <recommendedName>
        <fullName evidence="2">FtsK gamma domain-containing protein</fullName>
    </recommendedName>
</protein>
<organism evidence="3 4">
    <name type="scientific">[Collinsella] massiliensis</name>
    <dbReference type="NCBI Taxonomy" id="1232426"/>
    <lineage>
        <taxon>Bacteria</taxon>
        <taxon>Bacillati</taxon>
        <taxon>Actinomycetota</taxon>
        <taxon>Coriobacteriia</taxon>
        <taxon>Coriobacteriales</taxon>
        <taxon>Coriobacteriaceae</taxon>
        <taxon>Enorma</taxon>
    </lineage>
</organism>
<dbReference type="PANTHER" id="PTHR22683">
    <property type="entry name" value="SPORULATION PROTEIN RELATED"/>
    <property type="match status" value="1"/>
</dbReference>
<evidence type="ECO:0000313" key="3">
    <source>
        <dbReference type="EMBL" id="OUN88967.1"/>
    </source>
</evidence>
<sequence>MPSNGIEFERYVATLVQDLGFLVYVTSESNDFGADIVASDAAGERRVCIQAKFYGSTLDNSPIQEVVASLAHYHANEAWVVTNSSFTDNAIQLAKDNHVRLIENRILNRLIDAVVSGNTDRLPDFYKGTKQVESKEPTHKSATHRNSYYFDPLIWEAAHFVVESGLGSTSSLQRRLKMGYARAARIMDMLEELGVVGPPDGSKPREVFLDKDGLARLERIELGEEEDSVDDSSSHSDSGKDASSQTDVEREDGSSGLSSAKPAPSLAWVDSITWEAAHLVVTSKQASSSFLRHNLHVGLFEASRILDVLEVLGVVGPSAGFKSRKVLLDGKGLAELERRRD</sequence>
<dbReference type="OrthoDB" id="3315119at2"/>
<dbReference type="Proteomes" id="UP000195781">
    <property type="component" value="Unassembled WGS sequence"/>
</dbReference>
<dbReference type="AlphaFoldDB" id="A0A1Y3Y0E9"/>
<evidence type="ECO:0000256" key="1">
    <source>
        <dbReference type="SAM" id="MobiDB-lite"/>
    </source>
</evidence>
<reference evidence="4" key="1">
    <citation type="submission" date="2017-04" db="EMBL/GenBank/DDBJ databases">
        <title>Function of individual gut microbiota members based on whole genome sequencing of pure cultures obtained from chicken caecum.</title>
        <authorList>
            <person name="Medvecky M."/>
            <person name="Cejkova D."/>
            <person name="Polansky O."/>
            <person name="Karasova D."/>
            <person name="Kubasova T."/>
            <person name="Cizek A."/>
            <person name="Rychlik I."/>
        </authorList>
    </citation>
    <scope>NUCLEOTIDE SEQUENCE [LARGE SCALE GENOMIC DNA]</scope>
    <source>
        <strain evidence="4">An5</strain>
    </source>
</reference>
<dbReference type="Gene3D" id="3.40.1350.10">
    <property type="match status" value="1"/>
</dbReference>
<dbReference type="PANTHER" id="PTHR22683:SF41">
    <property type="entry name" value="DNA TRANSLOCASE FTSK"/>
    <property type="match status" value="1"/>
</dbReference>
<feature type="domain" description="FtsK gamma" evidence="2">
    <location>
        <begin position="266"/>
        <end position="331"/>
    </location>
</feature>
<dbReference type="InterPro" id="IPR011856">
    <property type="entry name" value="tRNA_endonuc-like_dom_sf"/>
</dbReference>
<dbReference type="Pfam" id="PF09397">
    <property type="entry name" value="FtsK_gamma"/>
    <property type="match status" value="2"/>
</dbReference>
<name>A0A1Y3Y0E9_9ACTN</name>
<dbReference type="InterPro" id="IPR050206">
    <property type="entry name" value="FtsK/SpoIIIE/SftA"/>
</dbReference>
<dbReference type="SMART" id="SM00843">
    <property type="entry name" value="Ftsk_gamma"/>
    <property type="match status" value="2"/>
</dbReference>
<dbReference type="Pfam" id="PF04471">
    <property type="entry name" value="Mrr_cat"/>
    <property type="match status" value="1"/>
</dbReference>
<dbReference type="SUPFAM" id="SSF52980">
    <property type="entry name" value="Restriction endonuclease-like"/>
    <property type="match status" value="1"/>
</dbReference>
<evidence type="ECO:0000259" key="2">
    <source>
        <dbReference type="SMART" id="SM00843"/>
    </source>
</evidence>
<dbReference type="GO" id="GO:0009307">
    <property type="term" value="P:DNA restriction-modification system"/>
    <property type="evidence" value="ECO:0007669"/>
    <property type="project" value="InterPro"/>
</dbReference>
<feature type="domain" description="FtsK gamma" evidence="2">
    <location>
        <begin position="147"/>
        <end position="212"/>
    </location>
</feature>
<dbReference type="Gene3D" id="1.10.10.10">
    <property type="entry name" value="Winged helix-like DNA-binding domain superfamily/Winged helix DNA-binding domain"/>
    <property type="match status" value="2"/>
</dbReference>
<evidence type="ECO:0000313" key="4">
    <source>
        <dbReference type="Proteomes" id="UP000195781"/>
    </source>
</evidence>
<dbReference type="InterPro" id="IPR018541">
    <property type="entry name" value="Ftsk_gamma"/>
</dbReference>
<feature type="region of interest" description="Disordered" evidence="1">
    <location>
        <begin position="221"/>
        <end position="262"/>
    </location>
</feature>
<dbReference type="EMBL" id="NFIE01000007">
    <property type="protein sequence ID" value="OUN88967.1"/>
    <property type="molecule type" value="Genomic_DNA"/>
</dbReference>